<comment type="catalytic activity">
    <reaction evidence="1">
        <text>Endohydrolysis of (1-&gt;4)-beta-D-glucosidic linkages in cellulose, lichenin and cereal beta-D-glucans.</text>
        <dbReference type="EC" id="3.2.1.4"/>
    </reaction>
</comment>
<organism evidence="8 9">
    <name type="scientific">Pseudomonas asplenii</name>
    <dbReference type="NCBI Taxonomy" id="53407"/>
    <lineage>
        <taxon>Bacteria</taxon>
        <taxon>Pseudomonadati</taxon>
        <taxon>Pseudomonadota</taxon>
        <taxon>Gammaproteobacteria</taxon>
        <taxon>Pseudomonadales</taxon>
        <taxon>Pseudomonadaceae</taxon>
        <taxon>Pseudomonas</taxon>
    </lineage>
</organism>
<dbReference type="Pfam" id="PF01270">
    <property type="entry name" value="Glyco_hydro_8"/>
    <property type="match status" value="1"/>
</dbReference>
<dbReference type="InterPro" id="IPR008928">
    <property type="entry name" value="6-hairpin_glycosidase_sf"/>
</dbReference>
<dbReference type="PATRIC" id="fig|50340.43.peg.2747"/>
<dbReference type="Proteomes" id="UP000037931">
    <property type="component" value="Unassembled WGS sequence"/>
</dbReference>
<evidence type="ECO:0000256" key="1">
    <source>
        <dbReference type="ARBA" id="ARBA00000966"/>
    </source>
</evidence>
<dbReference type="InterPro" id="IPR002037">
    <property type="entry name" value="Glyco_hydro_8"/>
</dbReference>
<comment type="similarity">
    <text evidence="2">Belongs to the glycosyl hydrolase 8 (cellulase D) family.</text>
</comment>
<dbReference type="PRINTS" id="PR00735">
    <property type="entry name" value="GLHYDRLASE8"/>
</dbReference>
<evidence type="ECO:0000256" key="2">
    <source>
        <dbReference type="ARBA" id="ARBA00009209"/>
    </source>
</evidence>
<reference evidence="8 9" key="1">
    <citation type="journal article" date="2015" name="PLoS ONE">
        <title>Rice-Infecting Pseudomonas Genomes Are Highly Accessorized and Harbor Multiple Putative Virulence Mechanisms to Cause Sheath Brown Rot.</title>
        <authorList>
            <person name="Quibod I.L."/>
            <person name="Grande G."/>
            <person name="Oreiro E.G."/>
            <person name="Borja F.N."/>
            <person name="Dossa G.S."/>
            <person name="Mauleon R."/>
            <person name="Cruz C.V."/>
            <person name="Oliva R."/>
        </authorList>
    </citation>
    <scope>NUCLEOTIDE SEQUENCE [LARGE SCALE GENOMIC DNA]</scope>
    <source>
        <strain evidence="8 9">IRRI 6609</strain>
    </source>
</reference>
<dbReference type="STRING" id="50340.PF66_00742"/>
<evidence type="ECO:0000256" key="7">
    <source>
        <dbReference type="ARBA" id="ARBA00023326"/>
    </source>
</evidence>
<protein>
    <recommendedName>
        <fullName evidence="3">cellulase</fullName>
        <ecNumber evidence="3">3.2.1.4</ecNumber>
    </recommendedName>
</protein>
<keyword evidence="9" id="KW-1185">Reference proteome</keyword>
<dbReference type="Gene3D" id="1.50.10.10">
    <property type="match status" value="1"/>
</dbReference>
<evidence type="ECO:0000313" key="8">
    <source>
        <dbReference type="EMBL" id="KPA92999.1"/>
    </source>
</evidence>
<keyword evidence="7" id="KW-0119">Carbohydrate metabolism</keyword>
<dbReference type="GO" id="GO:0030245">
    <property type="term" value="P:cellulose catabolic process"/>
    <property type="evidence" value="ECO:0007669"/>
    <property type="project" value="UniProtKB-KW"/>
</dbReference>
<accession>A0A0N0E5X5</accession>
<comment type="caution">
    <text evidence="8">The sequence shown here is derived from an EMBL/GenBank/DDBJ whole genome shotgun (WGS) entry which is preliminary data.</text>
</comment>
<evidence type="ECO:0000256" key="6">
    <source>
        <dbReference type="ARBA" id="ARBA00023295"/>
    </source>
</evidence>
<dbReference type="AlphaFoldDB" id="A0A0N0E5X5"/>
<dbReference type="InterPro" id="IPR012341">
    <property type="entry name" value="6hp_glycosidase-like_sf"/>
</dbReference>
<name>A0A0N0E5X5_9PSED</name>
<dbReference type="GO" id="GO:0008810">
    <property type="term" value="F:cellulase activity"/>
    <property type="evidence" value="ECO:0007669"/>
    <property type="project" value="UniProtKB-EC"/>
</dbReference>
<dbReference type="EC" id="3.2.1.4" evidence="3"/>
<proteinExistence type="inferred from homology"/>
<evidence type="ECO:0000256" key="3">
    <source>
        <dbReference type="ARBA" id="ARBA00012601"/>
    </source>
</evidence>
<dbReference type="NCBIfam" id="NF008305">
    <property type="entry name" value="PRK11097.1"/>
    <property type="match status" value="1"/>
</dbReference>
<evidence type="ECO:0000256" key="4">
    <source>
        <dbReference type="ARBA" id="ARBA00022801"/>
    </source>
</evidence>
<sequence precursor="true">MSLGKAMDVGVIRSRFFSERAVQAAGATAARPASTGMGRLLGRGLLSLALLAPVAVQAAESCSVQNWPLWKNYAERFVQKDGRMLGSSMDPNQSSSEGQSYGMFFALIANDPETFDALWRWTRDNMAGANIAQNLPGWLWGPTPAGTWGIIDRNSASDADLWFAYALLEADRLWKKPAYRADAQRILDNVQKTLIRDIPGLGKMLLPGPVGYEHPDQLWRFNASYTPIPLLRRFSRELPSSPWKEVADSTAKMIADKNMNRFGFVPDWVGYRGTDVNKGMFVVDKFTNALGSYDAIRTYLWAGLTSPADPLAKPILDNLDGMAQSTASTGVPPEKVQVLTGVTEGIGPYGFSASLVPYLRAKGLPLLADQQQRLVDQAIAHFTNPADPAYQQHQYYHVMLSLFSLGWSENRYQFNKDGTVKVSWEDACASKP</sequence>
<keyword evidence="6 8" id="KW-0326">Glycosidase</keyword>
<evidence type="ECO:0000256" key="5">
    <source>
        <dbReference type="ARBA" id="ARBA00023001"/>
    </source>
</evidence>
<keyword evidence="4 8" id="KW-0378">Hydrolase</keyword>
<gene>
    <name evidence="8" type="ORF">PF66_00742</name>
</gene>
<dbReference type="SUPFAM" id="SSF48208">
    <property type="entry name" value="Six-hairpin glycosidases"/>
    <property type="match status" value="1"/>
</dbReference>
<evidence type="ECO:0000313" key="9">
    <source>
        <dbReference type="Proteomes" id="UP000037931"/>
    </source>
</evidence>
<keyword evidence="7" id="KW-0624">Polysaccharide degradation</keyword>
<keyword evidence="5" id="KW-0136">Cellulose degradation</keyword>
<dbReference type="EMBL" id="JSYZ01000002">
    <property type="protein sequence ID" value="KPA92999.1"/>
    <property type="molecule type" value="Genomic_DNA"/>
</dbReference>